<reference evidence="4" key="2">
    <citation type="submission" date="2021-04" db="EMBL/GenBank/DDBJ databases">
        <title>Saccharothrix algeriensis WGS.</title>
        <authorList>
            <person name="Stuskova K."/>
            <person name="Hakalova E."/>
            <person name="Tebbal A.B."/>
            <person name="Eichmeier A."/>
        </authorList>
    </citation>
    <scope>NUCLEOTIDE SEQUENCE</scope>
    <source>
        <strain evidence="4">NRRL B-24137</strain>
    </source>
</reference>
<keyword evidence="2" id="KW-1133">Transmembrane helix</keyword>
<keyword evidence="2" id="KW-0472">Membrane</keyword>
<evidence type="ECO:0000313" key="3">
    <source>
        <dbReference type="EMBL" id="MBM7813844.1"/>
    </source>
</evidence>
<dbReference type="Proteomes" id="UP000671828">
    <property type="component" value="Chromosome"/>
</dbReference>
<evidence type="ECO:0000313" key="5">
    <source>
        <dbReference type="Proteomes" id="UP000671828"/>
    </source>
</evidence>
<feature type="compositionally biased region" description="Basic and acidic residues" evidence="1">
    <location>
        <begin position="189"/>
        <end position="201"/>
    </location>
</feature>
<feature type="region of interest" description="Disordered" evidence="1">
    <location>
        <begin position="171"/>
        <end position="201"/>
    </location>
</feature>
<reference evidence="3 6" key="1">
    <citation type="submission" date="2021-01" db="EMBL/GenBank/DDBJ databases">
        <title>Sequencing the genomes of 1000 actinobacteria strains.</title>
        <authorList>
            <person name="Klenk H.-P."/>
        </authorList>
    </citation>
    <scope>NUCLEOTIDE SEQUENCE [LARGE SCALE GENOMIC DNA]</scope>
    <source>
        <strain evidence="3 6">DSM 44581</strain>
    </source>
</reference>
<organism evidence="4 5">
    <name type="scientific">Saccharothrix algeriensis</name>
    <dbReference type="NCBI Taxonomy" id="173560"/>
    <lineage>
        <taxon>Bacteria</taxon>
        <taxon>Bacillati</taxon>
        <taxon>Actinomycetota</taxon>
        <taxon>Actinomycetes</taxon>
        <taxon>Pseudonocardiales</taxon>
        <taxon>Pseudonocardiaceae</taxon>
        <taxon>Saccharothrix</taxon>
    </lineage>
</organism>
<name>A0A8T8HV66_9PSEU</name>
<dbReference type="AlphaFoldDB" id="A0A8T8HV66"/>
<evidence type="ECO:0000256" key="1">
    <source>
        <dbReference type="SAM" id="MobiDB-lite"/>
    </source>
</evidence>
<protein>
    <submittedName>
        <fullName evidence="4">Uncharacterized protein</fullName>
    </submittedName>
</protein>
<dbReference type="EMBL" id="JAFBCL010000001">
    <property type="protein sequence ID" value="MBM7813844.1"/>
    <property type="molecule type" value="Genomic_DNA"/>
</dbReference>
<dbReference type="RefSeq" id="WP_204844427.1">
    <property type="nucleotide sequence ID" value="NZ_JAFBCL010000001.1"/>
</dbReference>
<dbReference type="Proteomes" id="UP001195724">
    <property type="component" value="Unassembled WGS sequence"/>
</dbReference>
<keyword evidence="2" id="KW-0812">Transmembrane</keyword>
<feature type="transmembrane region" description="Helical" evidence="2">
    <location>
        <begin position="90"/>
        <end position="113"/>
    </location>
</feature>
<proteinExistence type="predicted"/>
<accession>A0A8T8HV66</accession>
<feature type="transmembrane region" description="Helical" evidence="2">
    <location>
        <begin position="133"/>
        <end position="152"/>
    </location>
</feature>
<evidence type="ECO:0000313" key="4">
    <source>
        <dbReference type="EMBL" id="QTR02291.1"/>
    </source>
</evidence>
<gene>
    <name evidence="4" type="ORF">J7S33_24420</name>
    <name evidence="3" type="ORF">JOE68_004709</name>
</gene>
<evidence type="ECO:0000256" key="2">
    <source>
        <dbReference type="SAM" id="Phobius"/>
    </source>
</evidence>
<keyword evidence="6" id="KW-1185">Reference proteome</keyword>
<feature type="transmembrane region" description="Helical" evidence="2">
    <location>
        <begin position="63"/>
        <end position="83"/>
    </location>
</feature>
<evidence type="ECO:0000313" key="6">
    <source>
        <dbReference type="Proteomes" id="UP001195724"/>
    </source>
</evidence>
<sequence length="201" mass="20630">MSGRAVGVLLVVAASVTAVVATFQPLSWVGTRLGAHPVGFTTTAWDTVSDPPDLAARIETAQLGVPIVIAAVLLAIAAALVFLPAHQRRVGRYLAVAASGLLGGAVWATSAVVRASLAEDERTRGTIEYESGPGLWLLLAAVAVAAVGTVLLHSDPVPAPVGVVVHRLDPEPDDDADTPPFGIPVAVLPEERPVPPEGEAR</sequence>
<dbReference type="EMBL" id="CP072788">
    <property type="protein sequence ID" value="QTR02291.1"/>
    <property type="molecule type" value="Genomic_DNA"/>
</dbReference>